<sequence length="78" mass="8309">MTFAHDAYPWFVEAHEQRIGPAKAVGESRVAIGAIGVMVNIDADRADAFASKPAPTLNLCHDEDQCGSGLAREEALKA</sequence>
<name>A0A2S8HLB0_9PSED</name>
<dbReference type="AlphaFoldDB" id="A0A2S8HLB0"/>
<evidence type="ECO:0000313" key="1">
    <source>
        <dbReference type="EMBL" id="PQP03296.1"/>
    </source>
</evidence>
<evidence type="ECO:0000313" key="2">
    <source>
        <dbReference type="Proteomes" id="UP000239687"/>
    </source>
</evidence>
<protein>
    <submittedName>
        <fullName evidence="1">Uncharacterized protein</fullName>
    </submittedName>
</protein>
<dbReference type="EMBL" id="PUIN01000008">
    <property type="protein sequence ID" value="PQP03296.1"/>
    <property type="molecule type" value="Genomic_DNA"/>
</dbReference>
<proteinExistence type="predicted"/>
<dbReference type="Proteomes" id="UP000239687">
    <property type="component" value="Unassembled WGS sequence"/>
</dbReference>
<reference evidence="1 2" key="1">
    <citation type="submission" date="2018-02" db="EMBL/GenBank/DDBJ databases">
        <title>Draft genome sequencing of Pseudomonas frederiksbergensis 11-D3.</title>
        <authorList>
            <person name="Zheng B.-X."/>
        </authorList>
    </citation>
    <scope>NUCLEOTIDE SEQUENCE [LARGE SCALE GENOMIC DNA]</scope>
    <source>
        <strain evidence="1 2">11-D3</strain>
    </source>
</reference>
<comment type="caution">
    <text evidence="1">The sequence shown here is derived from an EMBL/GenBank/DDBJ whole genome shotgun (WGS) entry which is preliminary data.</text>
</comment>
<accession>A0A2S8HLB0</accession>
<gene>
    <name evidence="1" type="ORF">C5612_15850</name>
</gene>
<organism evidence="1 2">
    <name type="scientific">Pseudomonas frederiksbergensis</name>
    <dbReference type="NCBI Taxonomy" id="104087"/>
    <lineage>
        <taxon>Bacteria</taxon>
        <taxon>Pseudomonadati</taxon>
        <taxon>Pseudomonadota</taxon>
        <taxon>Gammaproteobacteria</taxon>
        <taxon>Pseudomonadales</taxon>
        <taxon>Pseudomonadaceae</taxon>
        <taxon>Pseudomonas</taxon>
    </lineage>
</organism>